<evidence type="ECO:0000313" key="1">
    <source>
        <dbReference type="EMBL" id="PNV74974.1"/>
    </source>
</evidence>
<gene>
    <name evidence="1" type="ORF">BES34_010395</name>
</gene>
<sequence>MTPDSKLFRFLQEKIRLIRLKDRTYSSEKKIINGTDRRSKGLREYFSGTNSNRSQLFAFPSLETAMGHLVKQSEASTFSVFPGKILEKYFPTIRPIGLQLERSFVRISERYILEKVRMEFDFAF</sequence>
<reference evidence="1" key="1">
    <citation type="submission" date="2018-01" db="EMBL/GenBank/DDBJ databases">
        <title>Genomic characterization of Leptospira inadai serogroup Lyme isolated from captured rat in Brazil and comparative analysis with human reference strain.</title>
        <authorList>
            <person name="Moreno L.Z."/>
            <person name="Loureiro A.P."/>
            <person name="Miraglia F."/>
            <person name="Kremer F.S."/>
            <person name="Eslabao M.R."/>
            <person name="Dellagostin O.A."/>
            <person name="Lilenbaum W."/>
            <person name="Moreno A.M."/>
        </authorList>
    </citation>
    <scope>NUCLEOTIDE SEQUENCE [LARGE SCALE GENOMIC DNA]</scope>
    <source>
        <strain evidence="1">M34/99</strain>
    </source>
</reference>
<dbReference type="EMBL" id="MCRM02000009">
    <property type="protein sequence ID" value="PNV74974.1"/>
    <property type="molecule type" value="Genomic_DNA"/>
</dbReference>
<name>A0ABX4YIK4_9LEPT</name>
<protein>
    <submittedName>
        <fullName evidence="1">Uncharacterized protein</fullName>
    </submittedName>
</protein>
<dbReference type="Proteomes" id="UP000094669">
    <property type="component" value="Unassembled WGS sequence"/>
</dbReference>
<comment type="caution">
    <text evidence="1">The sequence shown here is derived from an EMBL/GenBank/DDBJ whole genome shotgun (WGS) entry which is preliminary data.</text>
</comment>
<accession>A0ABX4YIK4</accession>
<evidence type="ECO:0000313" key="2">
    <source>
        <dbReference type="Proteomes" id="UP000094669"/>
    </source>
</evidence>
<keyword evidence="2" id="KW-1185">Reference proteome</keyword>
<proteinExistence type="predicted"/>
<organism evidence="1 2">
    <name type="scientific">Leptospira inadai serovar Lyme</name>
    <dbReference type="NCBI Taxonomy" id="293084"/>
    <lineage>
        <taxon>Bacteria</taxon>
        <taxon>Pseudomonadati</taxon>
        <taxon>Spirochaetota</taxon>
        <taxon>Spirochaetia</taxon>
        <taxon>Leptospirales</taxon>
        <taxon>Leptospiraceae</taxon>
        <taxon>Leptospira</taxon>
    </lineage>
</organism>